<keyword evidence="5 9" id="KW-0798">TonB box</keyword>
<dbReference type="Pfam" id="PF13715">
    <property type="entry name" value="CarbopepD_reg_2"/>
    <property type="match status" value="1"/>
</dbReference>
<dbReference type="Gene3D" id="2.40.170.20">
    <property type="entry name" value="TonB-dependent receptor, beta-barrel domain"/>
    <property type="match status" value="1"/>
</dbReference>
<keyword evidence="10" id="KW-0732">Signal</keyword>
<evidence type="ECO:0000313" key="13">
    <source>
        <dbReference type="EMBL" id="AFN75438.1"/>
    </source>
</evidence>
<dbReference type="OrthoDB" id="9795928at2"/>
<feature type="domain" description="TonB-dependent receptor-like beta-barrel" evidence="11">
    <location>
        <begin position="240"/>
        <end position="710"/>
    </location>
</feature>
<dbReference type="GO" id="GO:0009279">
    <property type="term" value="C:cell outer membrane"/>
    <property type="evidence" value="ECO:0007669"/>
    <property type="project" value="UniProtKB-SubCell"/>
</dbReference>
<dbReference type="InterPro" id="IPR008969">
    <property type="entry name" value="CarboxyPept-like_regulatory"/>
</dbReference>
<keyword evidence="3 8" id="KW-1134">Transmembrane beta strand</keyword>
<dbReference type="HOGENOM" id="CLU_008287_10_1_10"/>
<keyword evidence="6 8" id="KW-0472">Membrane</keyword>
<evidence type="ECO:0000256" key="6">
    <source>
        <dbReference type="ARBA" id="ARBA00023136"/>
    </source>
</evidence>
<evidence type="ECO:0000313" key="14">
    <source>
        <dbReference type="Proteomes" id="UP000009011"/>
    </source>
</evidence>
<dbReference type="InterPro" id="IPR039426">
    <property type="entry name" value="TonB-dep_rcpt-like"/>
</dbReference>
<dbReference type="EMBL" id="CP003557">
    <property type="protein sequence ID" value="AFN75438.1"/>
    <property type="molecule type" value="Genomic_DNA"/>
</dbReference>
<accession>I7A2N1</accession>
<evidence type="ECO:0000256" key="3">
    <source>
        <dbReference type="ARBA" id="ARBA00022452"/>
    </source>
</evidence>
<dbReference type="CDD" id="cd01347">
    <property type="entry name" value="ligand_gated_channel"/>
    <property type="match status" value="1"/>
</dbReference>
<sequence length="741" mass="83433">MKGLFISFILLLNFVLQAQSYSLEGFVYDENNGEPLIGVNIYLQELKSGTTTDERGYFIFNNISQGSYTLRFSYIGHKSLTEKVDVPTEPLKIYLEDGTIDLNEVVITGNPFNTDPQELMQSSLSVANLDLQIKRSSNIGETLNFLPGISMRSNGKATARPVIRGFSNNRILILENGLRMGDLSNTSSDHAVSSDGAIPERIEIIRGPSSLMYGSNALGGVINIITEEIPDYIPDGLEGNLFAGNSFNNNEFNTSVDLHFGSNEFATHGNFTRRKAGDYTDGAGEKVNNTYIDFTGYQIGFAFIPDFSQTGLSYKNYDFNYGIPLHEHHHDEEEHESIGIKMRKEELKINLIGDLKGMFENISFKGGYQNYNHKEINRITNEVGSAFGLKSYVMDVSANHAPLFKNSDGVLGLWYQNQKYTVEGEEAFTPNADYNSMAFFVIEQFRISNTLLQTGLRYEYNSIEIPESELSGRLISPTERTFNTLSGSAGIILSITPEMSFYSNFATAFRAPTIEELASYAIHEATGTFDIGNLDLSAEKNIGLDLGLRYHSEQINSELNVYYNIIDDYIFKKPTGEFYNPAEMTFVNASGIPVYAYTQAKAIIYGYEFKAQFEISGHFSLTLMSDYTVGKNSETNEYLPLMPPLRFALEPRYSTDDFWIGSQFHLAADQKKVSPYETSTPGYGLINLYAGIKLITGRYIHIFSVKIDNLFDRAYREHLSAIKNYIFMPGREIKLNYRFLF</sequence>
<dbReference type="STRING" id="1191523.MROS_2208"/>
<dbReference type="GO" id="GO:0044718">
    <property type="term" value="P:siderophore transmembrane transport"/>
    <property type="evidence" value="ECO:0007669"/>
    <property type="project" value="TreeGrafter"/>
</dbReference>
<dbReference type="SUPFAM" id="SSF49464">
    <property type="entry name" value="Carboxypeptidase regulatory domain-like"/>
    <property type="match status" value="1"/>
</dbReference>
<evidence type="ECO:0000256" key="9">
    <source>
        <dbReference type="RuleBase" id="RU003357"/>
    </source>
</evidence>
<evidence type="ECO:0000256" key="5">
    <source>
        <dbReference type="ARBA" id="ARBA00023077"/>
    </source>
</evidence>
<dbReference type="GO" id="GO:0015344">
    <property type="term" value="F:siderophore uptake transmembrane transporter activity"/>
    <property type="evidence" value="ECO:0007669"/>
    <property type="project" value="TreeGrafter"/>
</dbReference>
<dbReference type="KEGG" id="mro:MROS_2208"/>
<evidence type="ECO:0000256" key="8">
    <source>
        <dbReference type="PROSITE-ProRule" id="PRU01360"/>
    </source>
</evidence>
<feature type="domain" description="TonB-dependent receptor plug" evidence="12">
    <location>
        <begin position="117"/>
        <end position="221"/>
    </location>
</feature>
<evidence type="ECO:0000256" key="2">
    <source>
        <dbReference type="ARBA" id="ARBA00022448"/>
    </source>
</evidence>
<keyword evidence="4 8" id="KW-0812">Transmembrane</keyword>
<dbReference type="PANTHER" id="PTHR30069:SF40">
    <property type="entry name" value="TONB-DEPENDENT RECEPTOR NMB0964-RELATED"/>
    <property type="match status" value="1"/>
</dbReference>
<dbReference type="Pfam" id="PF00593">
    <property type="entry name" value="TonB_dep_Rec_b-barrel"/>
    <property type="match status" value="1"/>
</dbReference>
<protein>
    <submittedName>
        <fullName evidence="13">TonB-dependent outer membrane transport protein</fullName>
    </submittedName>
</protein>
<proteinExistence type="inferred from homology"/>
<dbReference type="InterPro" id="IPR036942">
    <property type="entry name" value="Beta-barrel_TonB_sf"/>
</dbReference>
<reference evidence="13 14" key="1">
    <citation type="journal article" date="2013" name="PLoS ONE">
        <title>Genomic analysis of Melioribacter roseus, facultatively anaerobic organotrophic bacterium representing a novel deep lineage within Bacteriodetes/Chlorobi group.</title>
        <authorList>
            <person name="Kadnikov V.V."/>
            <person name="Mardanov A.V."/>
            <person name="Podosokorskaya O.A."/>
            <person name="Gavrilov S.N."/>
            <person name="Kublanov I.V."/>
            <person name="Beletsky A.V."/>
            <person name="Bonch-Osmolovskaya E.A."/>
            <person name="Ravin N.V."/>
        </authorList>
    </citation>
    <scope>NUCLEOTIDE SEQUENCE [LARGE SCALE GENOMIC DNA]</scope>
    <source>
        <strain evidence="14">JCM 17771 / P3M-2</strain>
    </source>
</reference>
<dbReference type="Gene3D" id="2.170.130.10">
    <property type="entry name" value="TonB-dependent receptor, plug domain"/>
    <property type="match status" value="1"/>
</dbReference>
<dbReference type="InterPro" id="IPR000531">
    <property type="entry name" value="Beta-barrel_TonB"/>
</dbReference>
<evidence type="ECO:0000256" key="1">
    <source>
        <dbReference type="ARBA" id="ARBA00004571"/>
    </source>
</evidence>
<comment type="subcellular location">
    <subcellularLocation>
        <location evidence="1 8">Cell outer membrane</location>
        <topology evidence="1 8">Multi-pass membrane protein</topology>
    </subcellularLocation>
</comment>
<name>I7A2N1_MELRP</name>
<evidence type="ECO:0000259" key="11">
    <source>
        <dbReference type="Pfam" id="PF00593"/>
    </source>
</evidence>
<evidence type="ECO:0000256" key="10">
    <source>
        <dbReference type="SAM" id="SignalP"/>
    </source>
</evidence>
<evidence type="ECO:0000256" key="7">
    <source>
        <dbReference type="ARBA" id="ARBA00023237"/>
    </source>
</evidence>
<dbReference type="PROSITE" id="PS52016">
    <property type="entry name" value="TONB_DEPENDENT_REC_3"/>
    <property type="match status" value="1"/>
</dbReference>
<feature type="signal peptide" evidence="10">
    <location>
        <begin position="1"/>
        <end position="18"/>
    </location>
</feature>
<dbReference type="RefSeq" id="WP_014856870.1">
    <property type="nucleotide sequence ID" value="NC_018178.1"/>
</dbReference>
<comment type="similarity">
    <text evidence="8 9">Belongs to the TonB-dependent receptor family.</text>
</comment>
<dbReference type="Proteomes" id="UP000009011">
    <property type="component" value="Chromosome"/>
</dbReference>
<gene>
    <name evidence="13" type="ordered locus">MROS_2208</name>
</gene>
<dbReference type="Gene3D" id="2.60.40.1120">
    <property type="entry name" value="Carboxypeptidase-like, regulatory domain"/>
    <property type="match status" value="1"/>
</dbReference>
<dbReference type="Pfam" id="PF07715">
    <property type="entry name" value="Plug"/>
    <property type="match status" value="1"/>
</dbReference>
<keyword evidence="14" id="KW-1185">Reference proteome</keyword>
<feature type="chain" id="PRO_5003707065" evidence="10">
    <location>
        <begin position="19"/>
        <end position="741"/>
    </location>
</feature>
<organism evidence="13 14">
    <name type="scientific">Melioribacter roseus (strain DSM 23840 / JCM 17771 / VKM B-2668 / P3M-2)</name>
    <dbReference type="NCBI Taxonomy" id="1191523"/>
    <lineage>
        <taxon>Bacteria</taxon>
        <taxon>Pseudomonadati</taxon>
        <taxon>Ignavibacteriota</taxon>
        <taxon>Ignavibacteria</taxon>
        <taxon>Ignavibacteriales</taxon>
        <taxon>Melioribacteraceae</taxon>
        <taxon>Melioribacter</taxon>
    </lineage>
</organism>
<dbReference type="SUPFAM" id="SSF56935">
    <property type="entry name" value="Porins"/>
    <property type="match status" value="1"/>
</dbReference>
<dbReference type="InterPro" id="IPR037066">
    <property type="entry name" value="Plug_dom_sf"/>
</dbReference>
<dbReference type="eggNOG" id="COG4771">
    <property type="taxonomic scope" value="Bacteria"/>
</dbReference>
<evidence type="ECO:0000256" key="4">
    <source>
        <dbReference type="ARBA" id="ARBA00022692"/>
    </source>
</evidence>
<dbReference type="PANTHER" id="PTHR30069">
    <property type="entry name" value="TONB-DEPENDENT OUTER MEMBRANE RECEPTOR"/>
    <property type="match status" value="1"/>
</dbReference>
<evidence type="ECO:0000259" key="12">
    <source>
        <dbReference type="Pfam" id="PF07715"/>
    </source>
</evidence>
<keyword evidence="7 8" id="KW-0998">Cell outer membrane</keyword>
<dbReference type="InterPro" id="IPR012910">
    <property type="entry name" value="Plug_dom"/>
</dbReference>
<dbReference type="AlphaFoldDB" id="I7A2N1"/>
<keyword evidence="2 8" id="KW-0813">Transport</keyword>